<name>A0A495V7S8_9GAMM</name>
<dbReference type="Pfam" id="PF08856">
    <property type="entry name" value="DUF1826"/>
    <property type="match status" value="1"/>
</dbReference>
<dbReference type="AlphaFoldDB" id="A0A495V7S8"/>
<sequence length="222" mass="23674">MRLQPAILTDSLLAPSGLPGFADAVHRADTVADLTRIFVPETQVCVHSPHGSPNRLGALESLHASGWSGLRAVVRLDADGVPDIDALPLPPPCAHPALRRELTFLLELYADLLGCEAIGLRIERLERAMCPRWHVDRTGIRLLCTWCGPGTEWLDDPRIDPLGLPGSAAGAPATGQARPFDILLLKGSAWQGNAAGGAIHRSPQVAPNSGPRILVALDALWD</sequence>
<proteinExistence type="predicted"/>
<evidence type="ECO:0000313" key="1">
    <source>
        <dbReference type="EMBL" id="RKT45456.1"/>
    </source>
</evidence>
<organism evidence="1 2">
    <name type="scientific">Thiocapsa rosea</name>
    <dbReference type="NCBI Taxonomy" id="69360"/>
    <lineage>
        <taxon>Bacteria</taxon>
        <taxon>Pseudomonadati</taxon>
        <taxon>Pseudomonadota</taxon>
        <taxon>Gammaproteobacteria</taxon>
        <taxon>Chromatiales</taxon>
        <taxon>Chromatiaceae</taxon>
        <taxon>Thiocapsa</taxon>
    </lineage>
</organism>
<accession>A0A495V7S8</accession>
<dbReference type="RefSeq" id="WP_120797727.1">
    <property type="nucleotide sequence ID" value="NZ_RBXL01000001.1"/>
</dbReference>
<dbReference type="EMBL" id="RBXL01000001">
    <property type="protein sequence ID" value="RKT45456.1"/>
    <property type="molecule type" value="Genomic_DNA"/>
</dbReference>
<dbReference type="InterPro" id="IPR014955">
    <property type="entry name" value="DUF1826"/>
</dbReference>
<evidence type="ECO:0000313" key="2">
    <source>
        <dbReference type="Proteomes" id="UP000274556"/>
    </source>
</evidence>
<comment type="caution">
    <text evidence="1">The sequence shown here is derived from an EMBL/GenBank/DDBJ whole genome shotgun (WGS) entry which is preliminary data.</text>
</comment>
<dbReference type="Proteomes" id="UP000274556">
    <property type="component" value="Unassembled WGS sequence"/>
</dbReference>
<protein>
    <submittedName>
        <fullName evidence="1">Uncharacterized protein DUF1826</fullName>
    </submittedName>
</protein>
<gene>
    <name evidence="1" type="ORF">BDD21_2912</name>
</gene>
<reference evidence="1 2" key="1">
    <citation type="submission" date="2018-10" db="EMBL/GenBank/DDBJ databases">
        <title>Genomic Encyclopedia of Archaeal and Bacterial Type Strains, Phase II (KMG-II): from individual species to whole genera.</title>
        <authorList>
            <person name="Goeker M."/>
        </authorList>
    </citation>
    <scope>NUCLEOTIDE SEQUENCE [LARGE SCALE GENOMIC DNA]</scope>
    <source>
        <strain evidence="1 2">DSM 235</strain>
    </source>
</reference>
<keyword evidence="2" id="KW-1185">Reference proteome</keyword>
<dbReference type="OrthoDB" id="5342505at2"/>